<dbReference type="EMBL" id="JAMQCR010000003">
    <property type="protein sequence ID" value="MCM2535664.1"/>
    <property type="molecule type" value="Genomic_DNA"/>
</dbReference>
<proteinExistence type="predicted"/>
<keyword evidence="1" id="KW-1133">Transmembrane helix</keyword>
<protein>
    <submittedName>
        <fullName evidence="2">ABC transporter permease</fullName>
    </submittedName>
</protein>
<reference evidence="2 3" key="1">
    <citation type="submission" date="2022-06" db="EMBL/GenBank/DDBJ databases">
        <authorList>
            <person name="Jeon C.O."/>
        </authorList>
    </citation>
    <scope>NUCLEOTIDE SEQUENCE [LARGE SCALE GENOMIC DNA]</scope>
    <source>
        <strain evidence="2 3">KCTC 13943</strain>
    </source>
</reference>
<feature type="transmembrane region" description="Helical" evidence="1">
    <location>
        <begin position="117"/>
        <end position="138"/>
    </location>
</feature>
<accession>A0ABT0WH84</accession>
<keyword evidence="1" id="KW-0472">Membrane</keyword>
<keyword evidence="1" id="KW-0812">Transmembrane</keyword>
<comment type="caution">
    <text evidence="2">The sequence shown here is derived from an EMBL/GenBank/DDBJ whole genome shotgun (WGS) entry which is preliminary data.</text>
</comment>
<dbReference type="Pfam" id="PF12679">
    <property type="entry name" value="ABC2_membrane_2"/>
    <property type="match status" value="1"/>
</dbReference>
<dbReference type="PANTHER" id="PTHR37305">
    <property type="entry name" value="INTEGRAL MEMBRANE PROTEIN-RELATED"/>
    <property type="match status" value="1"/>
</dbReference>
<evidence type="ECO:0000313" key="3">
    <source>
        <dbReference type="Proteomes" id="UP001523262"/>
    </source>
</evidence>
<evidence type="ECO:0000256" key="1">
    <source>
        <dbReference type="SAM" id="Phobius"/>
    </source>
</evidence>
<gene>
    <name evidence="2" type="ORF">NDK43_29485</name>
</gene>
<sequence>MNIYVKELKSHRKSLIYWSVGIFLMVASGMAKYAAYSSSGQSINDLVADLPNSMKVVMGFNTMDLSKISGYYGMFYIYLLLMATIHAAMLGATIIAKEERDKTSEFLFVKPVSRNTIITAKLLAAFTNIVVFNLVSYVSLIILIGKYNKNGEAVNGDIAITMLGMFILQVLFMVIGSALASVKRKPKTAASLAAGILLITYILSIAIDLNEHIEGLKYFTPFKYFEAKNIMYGGGVDTVFVVLSIVLITVLSIVTYVFYKKRDLNV</sequence>
<evidence type="ECO:0000313" key="2">
    <source>
        <dbReference type="EMBL" id="MCM2535664.1"/>
    </source>
</evidence>
<dbReference type="PANTHER" id="PTHR37305:SF2">
    <property type="entry name" value="BACITRACIN TRANSPORT PERMEASE PROTEIN BCRB"/>
    <property type="match status" value="1"/>
</dbReference>
<keyword evidence="3" id="KW-1185">Reference proteome</keyword>
<dbReference type="Proteomes" id="UP001523262">
    <property type="component" value="Unassembled WGS sequence"/>
</dbReference>
<feature type="transmembrane region" description="Helical" evidence="1">
    <location>
        <begin position="158"/>
        <end position="182"/>
    </location>
</feature>
<feature type="transmembrane region" description="Helical" evidence="1">
    <location>
        <begin position="75"/>
        <end position="96"/>
    </location>
</feature>
<organism evidence="2 3">
    <name type="scientific">Neobacillus pocheonensis</name>
    <dbReference type="NCBI Taxonomy" id="363869"/>
    <lineage>
        <taxon>Bacteria</taxon>
        <taxon>Bacillati</taxon>
        <taxon>Bacillota</taxon>
        <taxon>Bacilli</taxon>
        <taxon>Bacillales</taxon>
        <taxon>Bacillaceae</taxon>
        <taxon>Neobacillus</taxon>
    </lineage>
</organism>
<name>A0ABT0WH84_9BACI</name>
<feature type="transmembrane region" description="Helical" evidence="1">
    <location>
        <begin position="189"/>
        <end position="207"/>
    </location>
</feature>
<feature type="transmembrane region" description="Helical" evidence="1">
    <location>
        <begin position="15"/>
        <end position="36"/>
    </location>
</feature>
<feature type="transmembrane region" description="Helical" evidence="1">
    <location>
        <begin position="239"/>
        <end position="259"/>
    </location>
</feature>